<evidence type="ECO:0000313" key="1">
    <source>
        <dbReference type="EMBL" id="SHJ26584.1"/>
    </source>
</evidence>
<dbReference type="OrthoDB" id="8255610at2"/>
<dbReference type="Proteomes" id="UP000189935">
    <property type="component" value="Chromosome I"/>
</dbReference>
<proteinExistence type="predicted"/>
<name>A0A1M6HWY5_9BRAD</name>
<evidence type="ECO:0000313" key="2">
    <source>
        <dbReference type="Proteomes" id="UP000189935"/>
    </source>
</evidence>
<protein>
    <submittedName>
        <fullName evidence="1">Uncharacterized protein</fullName>
    </submittedName>
</protein>
<organism evidence="1 2">
    <name type="scientific">Bradyrhizobium lablabi</name>
    <dbReference type="NCBI Taxonomy" id="722472"/>
    <lineage>
        <taxon>Bacteria</taxon>
        <taxon>Pseudomonadati</taxon>
        <taxon>Pseudomonadota</taxon>
        <taxon>Alphaproteobacteria</taxon>
        <taxon>Hyphomicrobiales</taxon>
        <taxon>Nitrobacteraceae</taxon>
        <taxon>Bradyrhizobium</taxon>
    </lineage>
</organism>
<dbReference type="EMBL" id="LT670844">
    <property type="protein sequence ID" value="SHJ26584.1"/>
    <property type="molecule type" value="Genomic_DNA"/>
</dbReference>
<gene>
    <name evidence="1" type="ORF">SAMN05444159_0135</name>
</gene>
<dbReference type="RefSeq" id="WP_079536090.1">
    <property type="nucleotide sequence ID" value="NZ_LT670844.1"/>
</dbReference>
<dbReference type="AlphaFoldDB" id="A0A1M6HWY5"/>
<reference evidence="1 2" key="1">
    <citation type="submission" date="2016-11" db="EMBL/GenBank/DDBJ databases">
        <authorList>
            <person name="Jaros S."/>
            <person name="Januszkiewicz K."/>
            <person name="Wedrychowicz H."/>
        </authorList>
    </citation>
    <scope>NUCLEOTIDE SEQUENCE [LARGE SCALE GENOMIC DNA]</scope>
    <source>
        <strain evidence="1 2">GAS499</strain>
    </source>
</reference>
<accession>A0A1M6HWY5</accession>
<sequence>MIRAFWNGKRLRLTVVVATLVCAAALLSISLMQPKPTPDPGLGAGWQCSKTAGMLTVCTKVAHVRPASDTPRHVPERSQRA</sequence>